<proteinExistence type="predicted"/>
<feature type="region of interest" description="Disordered" evidence="1">
    <location>
        <begin position="1"/>
        <end position="78"/>
    </location>
</feature>
<reference evidence="2 3" key="1">
    <citation type="journal article" date="2015" name="Sci. Rep.">
        <title>The power of single molecule real-time sequencing technology in the de novo assembly of a eukaryotic genome.</title>
        <authorList>
            <person name="Sakai H."/>
            <person name="Naito K."/>
            <person name="Ogiso-Tanaka E."/>
            <person name="Takahashi Y."/>
            <person name="Iseki K."/>
            <person name="Muto C."/>
            <person name="Satou K."/>
            <person name="Teruya K."/>
            <person name="Shiroma A."/>
            <person name="Shimoji M."/>
            <person name="Hirano T."/>
            <person name="Itoh T."/>
            <person name="Kaga A."/>
            <person name="Tomooka N."/>
        </authorList>
    </citation>
    <scope>NUCLEOTIDE SEQUENCE [LARGE SCALE GENOMIC DNA]</scope>
    <source>
        <strain evidence="3">cv. Shumari</strain>
    </source>
</reference>
<protein>
    <submittedName>
        <fullName evidence="2">Uncharacterized protein</fullName>
    </submittedName>
</protein>
<feature type="compositionally biased region" description="Acidic residues" evidence="1">
    <location>
        <begin position="37"/>
        <end position="50"/>
    </location>
</feature>
<keyword evidence="3" id="KW-1185">Reference proteome</keyword>
<evidence type="ECO:0000256" key="1">
    <source>
        <dbReference type="SAM" id="MobiDB-lite"/>
    </source>
</evidence>
<dbReference type="Proteomes" id="UP000291084">
    <property type="component" value="Chromosome 1"/>
</dbReference>
<dbReference type="EMBL" id="AP015034">
    <property type="protein sequence ID" value="BAT72675.1"/>
    <property type="molecule type" value="Genomic_DNA"/>
</dbReference>
<name>A0A0S3QWK9_PHAAN</name>
<sequence length="181" mass="18386">MTGGGFLGDEVPNRESNGVATHETLVPGKTVKGGVESNDDGVGEGGEEGVGEARDGVGFVDDNVGASELGGEAGGERDVAASADENVGLEASEVAEALEKRVEETVREEERVRVGWCGDRGEVVAGGGDCGAFHAVGGAEEEKLARGVQGFELLRDCHRRVDVAAGAAAGEGHTERVVGGR</sequence>
<organism evidence="2 3">
    <name type="scientific">Vigna angularis var. angularis</name>
    <dbReference type="NCBI Taxonomy" id="157739"/>
    <lineage>
        <taxon>Eukaryota</taxon>
        <taxon>Viridiplantae</taxon>
        <taxon>Streptophyta</taxon>
        <taxon>Embryophyta</taxon>
        <taxon>Tracheophyta</taxon>
        <taxon>Spermatophyta</taxon>
        <taxon>Magnoliopsida</taxon>
        <taxon>eudicotyledons</taxon>
        <taxon>Gunneridae</taxon>
        <taxon>Pentapetalae</taxon>
        <taxon>rosids</taxon>
        <taxon>fabids</taxon>
        <taxon>Fabales</taxon>
        <taxon>Fabaceae</taxon>
        <taxon>Papilionoideae</taxon>
        <taxon>50 kb inversion clade</taxon>
        <taxon>NPAAA clade</taxon>
        <taxon>indigoferoid/millettioid clade</taxon>
        <taxon>Phaseoleae</taxon>
        <taxon>Vigna</taxon>
    </lineage>
</organism>
<gene>
    <name evidence="2" type="primary">Vigan.01G010300</name>
    <name evidence="2" type="ORF">VIGAN_01010300</name>
</gene>
<accession>A0A0S3QWK9</accession>
<evidence type="ECO:0000313" key="3">
    <source>
        <dbReference type="Proteomes" id="UP000291084"/>
    </source>
</evidence>
<dbReference type="AlphaFoldDB" id="A0A0S3QWK9"/>
<evidence type="ECO:0000313" key="2">
    <source>
        <dbReference type="EMBL" id="BAT72675.1"/>
    </source>
</evidence>